<comment type="subcellular location">
    <subcellularLocation>
        <location evidence="4">Cytoplasm</location>
    </subcellularLocation>
</comment>
<dbReference type="EC" id="6.3.4.-" evidence="4"/>
<dbReference type="RefSeq" id="WP_057906097.1">
    <property type="nucleotide sequence ID" value="NZ_AYYZ01000004.1"/>
</dbReference>
<comment type="similarity">
    <text evidence="4">Belongs to the TmcAL family.</text>
</comment>
<feature type="binding site" evidence="4">
    <location>
        <position position="176"/>
    </location>
    <ligand>
        <name>ATP</name>
        <dbReference type="ChEBI" id="CHEBI:30616"/>
    </ligand>
</feature>
<keyword evidence="4" id="KW-0547">Nucleotide-binding</keyword>
<dbReference type="EMBL" id="AYYZ01000004">
    <property type="protein sequence ID" value="KRM53321.1"/>
    <property type="molecule type" value="Genomic_DNA"/>
</dbReference>
<proteinExistence type="inferred from homology"/>
<keyword evidence="2 4" id="KW-0819">tRNA processing</keyword>
<dbReference type="InterPro" id="IPR004821">
    <property type="entry name" value="Cyt_trans-like"/>
</dbReference>
<dbReference type="GO" id="GO:0000049">
    <property type="term" value="F:tRNA binding"/>
    <property type="evidence" value="ECO:0007669"/>
    <property type="project" value="UniProtKB-KW"/>
</dbReference>
<dbReference type="GO" id="GO:0016879">
    <property type="term" value="F:ligase activity, forming carbon-nitrogen bonds"/>
    <property type="evidence" value="ECO:0007669"/>
    <property type="project" value="UniProtKB-UniRule"/>
</dbReference>
<dbReference type="InterPro" id="IPR014729">
    <property type="entry name" value="Rossmann-like_a/b/a_fold"/>
</dbReference>
<keyword evidence="1 4" id="KW-0436">Ligase</keyword>
<feature type="binding site" evidence="4">
    <location>
        <begin position="8"/>
        <end position="21"/>
    </location>
    <ligand>
        <name>ATP</name>
        <dbReference type="ChEBI" id="CHEBI:30616"/>
    </ligand>
</feature>
<organism evidence="5 6">
    <name type="scientific">Ligilactobacillus araffinosus DSM 20653</name>
    <dbReference type="NCBI Taxonomy" id="1423820"/>
    <lineage>
        <taxon>Bacteria</taxon>
        <taxon>Bacillati</taxon>
        <taxon>Bacillota</taxon>
        <taxon>Bacilli</taxon>
        <taxon>Lactobacillales</taxon>
        <taxon>Lactobacillaceae</taxon>
        <taxon>Ligilactobacillus</taxon>
    </lineage>
</organism>
<keyword evidence="4" id="KW-0963">Cytoplasm</keyword>
<feature type="binding site" evidence="4">
    <location>
        <position position="151"/>
    </location>
    <ligand>
        <name>ATP</name>
        <dbReference type="ChEBI" id="CHEBI:30616"/>
    </ligand>
</feature>
<evidence type="ECO:0000256" key="4">
    <source>
        <dbReference type="HAMAP-Rule" id="MF_01539"/>
    </source>
</evidence>
<dbReference type="GO" id="GO:0005737">
    <property type="term" value="C:cytoplasm"/>
    <property type="evidence" value="ECO:0007669"/>
    <property type="project" value="UniProtKB-SubCell"/>
</dbReference>
<keyword evidence="6" id="KW-1185">Reference proteome</keyword>
<comment type="caution">
    <text evidence="5">The sequence shown here is derived from an EMBL/GenBank/DDBJ whole genome shotgun (WGS) entry which is preliminary data.</text>
</comment>
<reference evidence="5 6" key="1">
    <citation type="journal article" date="2015" name="Genome Announc.">
        <title>Expanding the biotechnology potential of lactobacilli through comparative genomics of 213 strains and associated genera.</title>
        <authorList>
            <person name="Sun Z."/>
            <person name="Harris H.M."/>
            <person name="McCann A."/>
            <person name="Guo C."/>
            <person name="Argimon S."/>
            <person name="Zhang W."/>
            <person name="Yang X."/>
            <person name="Jeffery I.B."/>
            <person name="Cooney J.C."/>
            <person name="Kagawa T.F."/>
            <person name="Liu W."/>
            <person name="Song Y."/>
            <person name="Salvetti E."/>
            <person name="Wrobel A."/>
            <person name="Rasinkangas P."/>
            <person name="Parkhill J."/>
            <person name="Rea M.C."/>
            <person name="O'Sullivan O."/>
            <person name="Ritari J."/>
            <person name="Douillard F.P."/>
            <person name="Paul Ross R."/>
            <person name="Yang R."/>
            <person name="Briner A.E."/>
            <person name="Felis G.E."/>
            <person name="de Vos W.M."/>
            <person name="Barrangou R."/>
            <person name="Klaenhammer T.R."/>
            <person name="Caufield P.W."/>
            <person name="Cui Y."/>
            <person name="Zhang H."/>
            <person name="O'Toole P.W."/>
        </authorList>
    </citation>
    <scope>NUCLEOTIDE SEQUENCE [LARGE SCALE GENOMIC DNA]</scope>
    <source>
        <strain evidence="5 6">DSM 20653</strain>
    </source>
</reference>
<dbReference type="GO" id="GO:0006400">
    <property type="term" value="P:tRNA modification"/>
    <property type="evidence" value="ECO:0007669"/>
    <property type="project" value="UniProtKB-UniRule"/>
</dbReference>
<dbReference type="InterPro" id="IPR008513">
    <property type="entry name" value="tRNA(Met)_cyd_acetate_ligase"/>
</dbReference>
<evidence type="ECO:0000256" key="1">
    <source>
        <dbReference type="ARBA" id="ARBA00022598"/>
    </source>
</evidence>
<dbReference type="AlphaFoldDB" id="A0A0R1ZP28"/>
<evidence type="ECO:0000256" key="3">
    <source>
        <dbReference type="ARBA" id="ARBA00022884"/>
    </source>
</evidence>
<keyword evidence="4" id="KW-0067">ATP-binding</keyword>
<keyword evidence="4" id="KW-0820">tRNA-binding</keyword>
<dbReference type="SUPFAM" id="SSF52374">
    <property type="entry name" value="Nucleotidylyl transferase"/>
    <property type="match status" value="1"/>
</dbReference>
<gene>
    <name evidence="4" type="primary">tmcAL</name>
    <name evidence="5" type="ORF">FC64_GL000605</name>
</gene>
<dbReference type="Gene3D" id="3.40.50.620">
    <property type="entry name" value="HUPs"/>
    <property type="match status" value="1"/>
</dbReference>
<dbReference type="GO" id="GO:0005524">
    <property type="term" value="F:ATP binding"/>
    <property type="evidence" value="ECO:0007669"/>
    <property type="project" value="UniProtKB-KW"/>
</dbReference>
<dbReference type="NCBIfam" id="TIGR00125">
    <property type="entry name" value="cyt_tran_rel"/>
    <property type="match status" value="1"/>
</dbReference>
<evidence type="ECO:0000313" key="5">
    <source>
        <dbReference type="EMBL" id="KRM53321.1"/>
    </source>
</evidence>
<evidence type="ECO:0000256" key="2">
    <source>
        <dbReference type="ARBA" id="ARBA00022694"/>
    </source>
</evidence>
<feature type="binding site" evidence="4">
    <location>
        <position position="102"/>
    </location>
    <ligand>
        <name>ATP</name>
        <dbReference type="ChEBI" id="CHEBI:30616"/>
    </ligand>
</feature>
<comment type="catalytic activity">
    <reaction evidence="4">
        <text>cytidine(34) in elongator tRNA(Met) + acetate + ATP = N(4)-acetylcytidine(34) in elongator tRNA(Met) + AMP + diphosphate</text>
        <dbReference type="Rhea" id="RHEA:58144"/>
        <dbReference type="Rhea" id="RHEA-COMP:10693"/>
        <dbReference type="Rhea" id="RHEA-COMP:10694"/>
        <dbReference type="ChEBI" id="CHEBI:30089"/>
        <dbReference type="ChEBI" id="CHEBI:30616"/>
        <dbReference type="ChEBI" id="CHEBI:33019"/>
        <dbReference type="ChEBI" id="CHEBI:74900"/>
        <dbReference type="ChEBI" id="CHEBI:82748"/>
        <dbReference type="ChEBI" id="CHEBI:456215"/>
    </reaction>
</comment>
<protein>
    <recommendedName>
        <fullName evidence="4">tRNA(Met) cytidine acetate ligase</fullName>
        <ecNumber evidence="4">6.3.4.-</ecNumber>
    </recommendedName>
</protein>
<dbReference type="STRING" id="1423820.FC64_GL000605"/>
<dbReference type="PATRIC" id="fig|1423820.4.peg.614"/>
<dbReference type="HAMAP" id="MF_01539">
    <property type="entry name" value="TmcAL"/>
    <property type="match status" value="1"/>
</dbReference>
<sequence>MQRTIGIITEYNPFHNGHLYQIRQVKKQFPNAPLVIAMSGNFLQRGEPAIIDKWHRAAECLANGADLVMELPLMAAVQPADRFAYYGVWTLAQMGVTDLFFGAEHAEFDFMHDAHKAIEIIGNFNQYHESFAKTYQQVVTEKVGHPVDQPNDLLGLAYAKANLKLKAGINLHPIQRKNANYHDIELNDAGTIASASAIREALHRQNQDFEKFVPQQTAHDLKMQRLVSWNDFWMHLKMELLTHSAQELEKIYGMAEGIQYRMIAMAQRSEFAGNFDSWIKAVKNKRFTYTRLSRLATMTLLHISWDDVASFESRPYLRVLGFSKKGQAVLHEAKKNCDYPIITNVSQDEKKGILRIDYRAGKVYQAVCGNEQDLKHAPVMTVK</sequence>
<comment type="caution">
    <text evidence="4">Lacks conserved residue(s) required for the propagation of feature annotation.</text>
</comment>
<dbReference type="PANTHER" id="PTHR37825:SF1">
    <property type="entry name" value="TRNA(MET) CYTIDINE ACETATE LIGASE"/>
    <property type="match status" value="1"/>
</dbReference>
<dbReference type="PANTHER" id="PTHR37825">
    <property type="entry name" value="TRNA(MET) CYTIDINE ACETATE LIGASE"/>
    <property type="match status" value="1"/>
</dbReference>
<evidence type="ECO:0000313" key="6">
    <source>
        <dbReference type="Proteomes" id="UP000051291"/>
    </source>
</evidence>
<dbReference type="Proteomes" id="UP000051291">
    <property type="component" value="Unassembled WGS sequence"/>
</dbReference>
<keyword evidence="3 4" id="KW-0694">RNA-binding</keyword>
<dbReference type="Pfam" id="PF05636">
    <property type="entry name" value="HIGH_NTase1"/>
    <property type="match status" value="1"/>
</dbReference>
<comment type="function">
    <text evidence="4">Catalyzes the formation of N(4)-acetylcytidine (ac(4)C) at the wobble position of elongator tRNA(Met), using acetate and ATP as substrates. First activates an acetate ion to form acetyladenylate (Ac-AMP) and then transfers the acetyl group to tRNA to form ac(4)C34.</text>
</comment>
<accession>A0A0R1ZP28</accession>
<name>A0A0R1ZP28_9LACO</name>
<dbReference type="NCBIfam" id="NF010191">
    <property type="entry name" value="PRK13670.1"/>
    <property type="match status" value="1"/>
</dbReference>